<dbReference type="CDD" id="cd03809">
    <property type="entry name" value="GT4_MtfB-like"/>
    <property type="match status" value="1"/>
</dbReference>
<evidence type="ECO:0000313" key="4">
    <source>
        <dbReference type="Proteomes" id="UP001589797"/>
    </source>
</evidence>
<dbReference type="SUPFAM" id="SSF53756">
    <property type="entry name" value="UDP-Glycosyltransferase/glycogen phosphorylase"/>
    <property type="match status" value="1"/>
</dbReference>
<gene>
    <name evidence="3" type="ORF">ACFFIP_06935</name>
</gene>
<dbReference type="PANTHER" id="PTHR46401">
    <property type="entry name" value="GLYCOSYLTRANSFERASE WBBK-RELATED"/>
    <property type="match status" value="1"/>
</dbReference>
<evidence type="ECO:0000256" key="1">
    <source>
        <dbReference type="ARBA" id="ARBA00022679"/>
    </source>
</evidence>
<evidence type="ECO:0000313" key="3">
    <source>
        <dbReference type="EMBL" id="MFC0262414.1"/>
    </source>
</evidence>
<protein>
    <submittedName>
        <fullName evidence="3">Glycosyltransferase family 4 protein</fullName>
    </submittedName>
</protein>
<evidence type="ECO:0000259" key="2">
    <source>
        <dbReference type="Pfam" id="PF00534"/>
    </source>
</evidence>
<sequence>MKKRVLVDLFYLNTALTGIKTYMLEFCEAVQEYPNPDLELIFTHDPKRQSTTTFFRGQIPRWRKLWYHVYYFIWKQFLLPFKARKAKAEIILSFDFVNPVFAGKAKGYTVIHDAFFWQMPHNYSSLWRKYFLKMILLGIKSNSKLITTSYFAQKAILRETPIQNTPAVIYQCPKIYDGPGDAAVLEKLDLKPFQYFFHLGSFDKRKNLPLLVEAFYLFLKDNPGDYKLVLGGEKGLSKSLDDFEQVKAKIAEYELEDRVKLPGFISDAEAKSLYQGAMAYVFPSQNEGFGIPVIEAMHFQTAVIISDQEALMEVAENAALVHQTGNPVDLKDKMEALSRNPELRADLVQKGNQRKEIFSRKAFAKAYYSLMLE</sequence>
<keyword evidence="1" id="KW-0808">Transferase</keyword>
<dbReference type="InterPro" id="IPR001296">
    <property type="entry name" value="Glyco_trans_1"/>
</dbReference>
<organism evidence="3 4">
    <name type="scientific">Fontibacter flavus</name>
    <dbReference type="NCBI Taxonomy" id="654838"/>
    <lineage>
        <taxon>Bacteria</taxon>
        <taxon>Pseudomonadati</taxon>
        <taxon>Bacteroidota</taxon>
        <taxon>Cytophagia</taxon>
        <taxon>Cytophagales</taxon>
        <taxon>Cyclobacteriaceae</taxon>
        <taxon>Fontibacter</taxon>
    </lineage>
</organism>
<accession>A0ABV6FRB7</accession>
<feature type="domain" description="Glycosyl transferase family 1" evidence="2">
    <location>
        <begin position="194"/>
        <end position="353"/>
    </location>
</feature>
<dbReference type="Proteomes" id="UP001589797">
    <property type="component" value="Unassembled WGS sequence"/>
</dbReference>
<dbReference type="Pfam" id="PF00534">
    <property type="entry name" value="Glycos_transf_1"/>
    <property type="match status" value="1"/>
</dbReference>
<comment type="caution">
    <text evidence="3">The sequence shown here is derived from an EMBL/GenBank/DDBJ whole genome shotgun (WGS) entry which is preliminary data.</text>
</comment>
<keyword evidence="4" id="KW-1185">Reference proteome</keyword>
<dbReference type="RefSeq" id="WP_382386856.1">
    <property type="nucleotide sequence ID" value="NZ_JBHLWI010000015.1"/>
</dbReference>
<dbReference type="EMBL" id="JBHLWI010000015">
    <property type="protein sequence ID" value="MFC0262414.1"/>
    <property type="molecule type" value="Genomic_DNA"/>
</dbReference>
<name>A0ABV6FRB7_9BACT</name>
<proteinExistence type="predicted"/>
<dbReference type="PANTHER" id="PTHR46401:SF2">
    <property type="entry name" value="GLYCOSYLTRANSFERASE WBBK-RELATED"/>
    <property type="match status" value="1"/>
</dbReference>
<reference evidence="3 4" key="1">
    <citation type="submission" date="2024-09" db="EMBL/GenBank/DDBJ databases">
        <authorList>
            <person name="Sun Q."/>
            <person name="Mori K."/>
        </authorList>
    </citation>
    <scope>NUCLEOTIDE SEQUENCE [LARGE SCALE GENOMIC DNA]</scope>
    <source>
        <strain evidence="3 4">CCM 7650</strain>
    </source>
</reference>
<dbReference type="Gene3D" id="3.40.50.2000">
    <property type="entry name" value="Glycogen Phosphorylase B"/>
    <property type="match status" value="2"/>
</dbReference>